<dbReference type="Pfam" id="PF08808">
    <property type="entry name" value="RES"/>
    <property type="match status" value="1"/>
</dbReference>
<sequence length="213" mass="22641">MSRDSVALRPPARPLQHFPGCELTAAQALHRGHNKGNGPWWFSSSGGGRFDLTPPRGTCYLALDELTAIRETVGAALAATGIISEDFAALRQLSTLVVPHAHRVADTCAEAAADFGLTRELSSMTPYSVPQEWAAAFEAVSFTGLRYQTRFTTGPSANAVALFGEAGEADWPTDPSSEPLTVAARRHGFTVARPPRSVRIVSPPTSGQGLSEL</sequence>
<dbReference type="Proteomes" id="UP000662986">
    <property type="component" value="Chromosome"/>
</dbReference>
<name>A0A974W5W3_9NOCA</name>
<proteinExistence type="predicted"/>
<gene>
    <name evidence="3" type="ORF">JWS13_22450</name>
</gene>
<accession>A0A974W5W3</accession>
<dbReference type="InterPro" id="IPR014914">
    <property type="entry name" value="RES_dom"/>
</dbReference>
<protein>
    <submittedName>
        <fullName evidence="3">RES family NAD+ phosphorylase</fullName>
    </submittedName>
</protein>
<reference evidence="3 4" key="1">
    <citation type="journal article" date="2021" name="Microbiol. Resour. Announc.">
        <title>Complete Genome Sequences of Two Rhodococcus sp. Strains with Large and Linear Chromosomes, Isolated from Apple Rhizosphere.</title>
        <authorList>
            <person name="Benning S."/>
            <person name="Brugnone N."/>
            <person name="Siani R."/>
            <person name="Kublik S."/>
            <person name="Schloter M."/>
            <person name="Rad V."/>
        </authorList>
    </citation>
    <scope>NUCLEOTIDE SEQUENCE [LARGE SCALE GENOMIC DNA]</scope>
    <source>
        <strain evidence="3 4">R79</strain>
    </source>
</reference>
<keyword evidence="4" id="KW-1185">Reference proteome</keyword>
<feature type="region of interest" description="Disordered" evidence="1">
    <location>
        <begin position="194"/>
        <end position="213"/>
    </location>
</feature>
<feature type="domain" description="RES" evidence="2">
    <location>
        <begin position="31"/>
        <end position="166"/>
    </location>
</feature>
<dbReference type="RefSeq" id="WP_206007527.1">
    <property type="nucleotide sequence ID" value="NZ_CP070619.1"/>
</dbReference>
<evidence type="ECO:0000313" key="3">
    <source>
        <dbReference type="EMBL" id="QSE91192.1"/>
    </source>
</evidence>
<evidence type="ECO:0000259" key="2">
    <source>
        <dbReference type="Pfam" id="PF08808"/>
    </source>
</evidence>
<reference evidence="3 4" key="2">
    <citation type="journal article" date="2022" name="Arch. Microbiol.">
        <title>Rhodococcus pseudokoreensis sp. nov. isolated from the rhizosphere of young M26 apple rootstocks.</title>
        <authorList>
            <person name="Kampfer P."/>
            <person name="Glaeser S.P."/>
            <person name="Blom J."/>
            <person name="Wolf J."/>
            <person name="Benning S."/>
            <person name="Schloter M."/>
            <person name="Neumann-Schaal M."/>
        </authorList>
    </citation>
    <scope>NUCLEOTIDE SEQUENCE [LARGE SCALE GENOMIC DNA]</scope>
    <source>
        <strain evidence="3 4">R79</strain>
    </source>
</reference>
<feature type="compositionally biased region" description="Low complexity" evidence="1">
    <location>
        <begin position="194"/>
        <end position="206"/>
    </location>
</feature>
<dbReference type="EMBL" id="CP070619">
    <property type="protein sequence ID" value="QSE91192.1"/>
    <property type="molecule type" value="Genomic_DNA"/>
</dbReference>
<evidence type="ECO:0000313" key="4">
    <source>
        <dbReference type="Proteomes" id="UP000662986"/>
    </source>
</evidence>
<evidence type="ECO:0000256" key="1">
    <source>
        <dbReference type="SAM" id="MobiDB-lite"/>
    </source>
</evidence>
<organism evidence="3 4">
    <name type="scientific">Rhodococcus pseudokoreensis</name>
    <dbReference type="NCBI Taxonomy" id="2811421"/>
    <lineage>
        <taxon>Bacteria</taxon>
        <taxon>Bacillati</taxon>
        <taxon>Actinomycetota</taxon>
        <taxon>Actinomycetes</taxon>
        <taxon>Mycobacteriales</taxon>
        <taxon>Nocardiaceae</taxon>
        <taxon>Rhodococcus</taxon>
    </lineage>
</organism>